<dbReference type="PANTHER" id="PTHR33596">
    <property type="entry name" value="COLD-REGULATED 413 PLASMA MEMBRANE PROTEIN 2"/>
    <property type="match status" value="1"/>
</dbReference>
<keyword evidence="8" id="KW-1185">Reference proteome</keyword>
<name>A0AAV5CFA8_ELECO</name>
<keyword evidence="4 6" id="KW-1133">Transmembrane helix</keyword>
<sequence>MVRSFTSYLAMGSASEATQALINSDMQDLGVATQNLASHLFIHIGYLIGSVLTDHSLLFSSLVLHFRYLLVLDRTHWRTNMLTTLLVPYIFFSLPDLLFYVLRGEVGKWIALISVVARLFYPQHFPDWFEAPGTIILLVAAAPSYFAAENSRPECAVLVCLLIGSKLLREHIKASGGYREAIKKGKGVSNTMGILLLFIYPVWCLVVLLIMIWQYAHKQSHP</sequence>
<comment type="caution">
    <text evidence="7">The sequence shown here is derived from an EMBL/GenBank/DDBJ whole genome shotgun (WGS) entry which is preliminary data.</text>
</comment>
<dbReference type="Pfam" id="PF05562">
    <property type="entry name" value="WCOR413"/>
    <property type="match status" value="1"/>
</dbReference>
<organism evidence="7 8">
    <name type="scientific">Eleusine coracana subsp. coracana</name>
    <dbReference type="NCBI Taxonomy" id="191504"/>
    <lineage>
        <taxon>Eukaryota</taxon>
        <taxon>Viridiplantae</taxon>
        <taxon>Streptophyta</taxon>
        <taxon>Embryophyta</taxon>
        <taxon>Tracheophyta</taxon>
        <taxon>Spermatophyta</taxon>
        <taxon>Magnoliopsida</taxon>
        <taxon>Liliopsida</taxon>
        <taxon>Poales</taxon>
        <taxon>Poaceae</taxon>
        <taxon>PACMAD clade</taxon>
        <taxon>Chloridoideae</taxon>
        <taxon>Cynodonteae</taxon>
        <taxon>Eleusininae</taxon>
        <taxon>Eleusine</taxon>
    </lineage>
</organism>
<reference evidence="7" key="2">
    <citation type="submission" date="2021-12" db="EMBL/GenBank/DDBJ databases">
        <title>Resequencing data analysis of finger millet.</title>
        <authorList>
            <person name="Hatakeyama M."/>
            <person name="Aluri S."/>
            <person name="Balachadran M.T."/>
            <person name="Sivarajan S.R."/>
            <person name="Poveda L."/>
            <person name="Shimizu-Inatsugi R."/>
            <person name="Schlapbach R."/>
            <person name="Sreeman S.M."/>
            <person name="Shimizu K.K."/>
        </authorList>
    </citation>
    <scope>NUCLEOTIDE SEQUENCE</scope>
</reference>
<protein>
    <submittedName>
        <fullName evidence="7">Uncharacterized protein</fullName>
    </submittedName>
</protein>
<keyword evidence="5 6" id="KW-0472">Membrane</keyword>
<dbReference type="GO" id="GO:0016020">
    <property type="term" value="C:membrane"/>
    <property type="evidence" value="ECO:0007669"/>
    <property type="project" value="UniProtKB-SubCell"/>
</dbReference>
<keyword evidence="3 6" id="KW-0812">Transmembrane</keyword>
<accession>A0AAV5CFA8</accession>
<evidence type="ECO:0000256" key="3">
    <source>
        <dbReference type="ARBA" id="ARBA00022692"/>
    </source>
</evidence>
<dbReference type="Proteomes" id="UP001054889">
    <property type="component" value="Unassembled WGS sequence"/>
</dbReference>
<evidence type="ECO:0000256" key="5">
    <source>
        <dbReference type="ARBA" id="ARBA00023136"/>
    </source>
</evidence>
<proteinExistence type="inferred from homology"/>
<dbReference type="EMBL" id="BQKI01000006">
    <property type="protein sequence ID" value="GJM96752.1"/>
    <property type="molecule type" value="Genomic_DNA"/>
</dbReference>
<evidence type="ECO:0000256" key="2">
    <source>
        <dbReference type="ARBA" id="ARBA00005852"/>
    </source>
</evidence>
<feature type="transmembrane region" description="Helical" evidence="6">
    <location>
        <begin position="193"/>
        <end position="216"/>
    </location>
</feature>
<evidence type="ECO:0000313" key="8">
    <source>
        <dbReference type="Proteomes" id="UP001054889"/>
    </source>
</evidence>
<dbReference type="AlphaFoldDB" id="A0AAV5CFA8"/>
<evidence type="ECO:0000256" key="1">
    <source>
        <dbReference type="ARBA" id="ARBA00004141"/>
    </source>
</evidence>
<comment type="subcellular location">
    <subcellularLocation>
        <location evidence="1">Membrane</location>
        <topology evidence="1">Multi-pass membrane protein</topology>
    </subcellularLocation>
</comment>
<reference evidence="7" key="1">
    <citation type="journal article" date="2018" name="DNA Res.">
        <title>Multiple hybrid de novo genome assembly of finger millet, an orphan allotetraploid crop.</title>
        <authorList>
            <person name="Hatakeyama M."/>
            <person name="Aluri S."/>
            <person name="Balachadran M.T."/>
            <person name="Sivarajan S.R."/>
            <person name="Patrignani A."/>
            <person name="Gruter S."/>
            <person name="Poveda L."/>
            <person name="Shimizu-Inatsugi R."/>
            <person name="Baeten J."/>
            <person name="Francoijs K.J."/>
            <person name="Nataraja K.N."/>
            <person name="Reddy Y.A.N."/>
            <person name="Phadnis S."/>
            <person name="Ravikumar R.L."/>
            <person name="Schlapbach R."/>
            <person name="Sreeman S.M."/>
            <person name="Shimizu K.K."/>
        </authorList>
    </citation>
    <scope>NUCLEOTIDE SEQUENCE</scope>
</reference>
<feature type="transmembrane region" description="Helical" evidence="6">
    <location>
        <begin position="44"/>
        <end position="70"/>
    </location>
</feature>
<evidence type="ECO:0000313" key="7">
    <source>
        <dbReference type="EMBL" id="GJM96752.1"/>
    </source>
</evidence>
<dbReference type="PANTHER" id="PTHR33596:SF23">
    <property type="entry name" value="COLD-REGULATED 413 PLASMA MEMBRANE PROTEIN 2"/>
    <property type="match status" value="1"/>
</dbReference>
<evidence type="ECO:0000256" key="4">
    <source>
        <dbReference type="ARBA" id="ARBA00022989"/>
    </source>
</evidence>
<gene>
    <name evidence="7" type="primary">ga13615</name>
    <name evidence="7" type="ORF">PR202_ga13615</name>
</gene>
<evidence type="ECO:0000256" key="6">
    <source>
        <dbReference type="SAM" id="Phobius"/>
    </source>
</evidence>
<comment type="similarity">
    <text evidence="2">Belongs to the Cold-regulated 413 protein family.</text>
</comment>
<dbReference type="InterPro" id="IPR008892">
    <property type="entry name" value="COR413"/>
</dbReference>
<feature type="transmembrane region" description="Helical" evidence="6">
    <location>
        <begin position="82"/>
        <end position="102"/>
    </location>
</feature>